<evidence type="ECO:0000256" key="3">
    <source>
        <dbReference type="ARBA" id="ARBA00009400"/>
    </source>
</evidence>
<dbReference type="FunFam" id="3.90.1170.20:FF:000001">
    <property type="entry name" value="Nicotinate-nucleotide diphosphorylase (Carboxylating)"/>
    <property type="match status" value="1"/>
</dbReference>
<accession>A0A558HG92</accession>
<evidence type="ECO:0000256" key="2">
    <source>
        <dbReference type="ARBA" id="ARBA00004893"/>
    </source>
</evidence>
<evidence type="ECO:0000313" key="16">
    <source>
        <dbReference type="EMBL" id="TVU68153.1"/>
    </source>
</evidence>
<dbReference type="AlphaFoldDB" id="A0A558HG92"/>
<evidence type="ECO:0000256" key="8">
    <source>
        <dbReference type="ARBA" id="ARBA00022679"/>
    </source>
</evidence>
<evidence type="ECO:0000256" key="7">
    <source>
        <dbReference type="ARBA" id="ARBA00022676"/>
    </source>
</evidence>
<evidence type="ECO:0000259" key="14">
    <source>
        <dbReference type="Pfam" id="PF01729"/>
    </source>
</evidence>
<comment type="subunit">
    <text evidence="4">Hexamer formed by 3 homodimers.</text>
</comment>
<dbReference type="InterPro" id="IPR022412">
    <property type="entry name" value="Quinolinate_PRibosylTrfase_N"/>
</dbReference>
<dbReference type="InterPro" id="IPR027277">
    <property type="entry name" value="NadC/ModD"/>
</dbReference>
<keyword evidence="7 12" id="KW-0328">Glycosyltransferase</keyword>
<feature type="binding site" evidence="13">
    <location>
        <position position="197"/>
    </location>
    <ligand>
        <name>substrate</name>
    </ligand>
</feature>
<feature type="domain" description="Quinolinate phosphoribosyl transferase C-terminal" evidence="14">
    <location>
        <begin position="114"/>
        <end position="280"/>
    </location>
</feature>
<dbReference type="Pfam" id="PF01729">
    <property type="entry name" value="QRPTase_C"/>
    <property type="match status" value="1"/>
</dbReference>
<evidence type="ECO:0000256" key="12">
    <source>
        <dbReference type="PIRNR" id="PIRNR006250"/>
    </source>
</evidence>
<organism evidence="16 17">
    <name type="scientific">Cobetia crustatorum</name>
    <dbReference type="NCBI Taxonomy" id="553385"/>
    <lineage>
        <taxon>Bacteria</taxon>
        <taxon>Pseudomonadati</taxon>
        <taxon>Pseudomonadota</taxon>
        <taxon>Gammaproteobacteria</taxon>
        <taxon>Oceanospirillales</taxon>
        <taxon>Halomonadaceae</taxon>
        <taxon>Cobetia</taxon>
    </lineage>
</organism>
<feature type="binding site" evidence="13">
    <location>
        <position position="158"/>
    </location>
    <ligand>
        <name>substrate</name>
    </ligand>
</feature>
<dbReference type="RefSeq" id="WP_024950833.1">
    <property type="nucleotide sequence ID" value="NZ_CAWOWR010000013.1"/>
</dbReference>
<feature type="binding site" evidence="13">
    <location>
        <position position="168"/>
    </location>
    <ligand>
        <name>substrate</name>
    </ligand>
</feature>
<dbReference type="PANTHER" id="PTHR32179">
    <property type="entry name" value="NICOTINATE-NUCLEOTIDE PYROPHOSPHORYLASE [CARBOXYLATING]"/>
    <property type="match status" value="1"/>
</dbReference>
<dbReference type="InterPro" id="IPR002638">
    <property type="entry name" value="Quinolinate_PRibosylTrfase_C"/>
</dbReference>
<dbReference type="UniPathway" id="UPA00253">
    <property type="reaction ID" value="UER00331"/>
</dbReference>
<feature type="binding site" evidence="13">
    <location>
        <position position="101"/>
    </location>
    <ligand>
        <name>substrate</name>
    </ligand>
</feature>
<dbReference type="PANTHER" id="PTHR32179:SF3">
    <property type="entry name" value="NICOTINATE-NUCLEOTIDE PYROPHOSPHORYLASE [CARBOXYLATING]"/>
    <property type="match status" value="1"/>
</dbReference>
<dbReference type="InterPro" id="IPR037128">
    <property type="entry name" value="Quinolinate_PRibosylTase_N_sf"/>
</dbReference>
<dbReference type="InterPro" id="IPR036068">
    <property type="entry name" value="Nicotinate_pribotase-like_C"/>
</dbReference>
<evidence type="ECO:0000256" key="13">
    <source>
        <dbReference type="PIRSR" id="PIRSR006250-1"/>
    </source>
</evidence>
<dbReference type="GO" id="GO:0009435">
    <property type="term" value="P:NAD+ biosynthetic process"/>
    <property type="evidence" value="ECO:0007669"/>
    <property type="project" value="UniProtKB-UniPathway"/>
</dbReference>
<dbReference type="InterPro" id="IPR004393">
    <property type="entry name" value="NadC"/>
</dbReference>
<evidence type="ECO:0000256" key="5">
    <source>
        <dbReference type="ARBA" id="ARBA00011944"/>
    </source>
</evidence>
<comment type="pathway">
    <text evidence="2">Cofactor biosynthesis; NAD(+) biosynthesis; nicotinate D-ribonucleotide from quinolinate: step 1/1.</text>
</comment>
<dbReference type="CDD" id="cd01572">
    <property type="entry name" value="QPRTase"/>
    <property type="match status" value="1"/>
</dbReference>
<evidence type="ECO:0000256" key="10">
    <source>
        <dbReference type="ARBA" id="ARBA00047445"/>
    </source>
</evidence>
<evidence type="ECO:0000259" key="15">
    <source>
        <dbReference type="Pfam" id="PF02749"/>
    </source>
</evidence>
<reference evidence="16 17" key="1">
    <citation type="submission" date="2019-07" db="EMBL/GenBank/DDBJ databases">
        <title>Diversity of Bacteria from Kongsfjorden, Arctic.</title>
        <authorList>
            <person name="Yu Y."/>
        </authorList>
    </citation>
    <scope>NUCLEOTIDE SEQUENCE [LARGE SCALE GENOMIC DNA]</scope>
    <source>
        <strain evidence="16 17">SM1923</strain>
    </source>
</reference>
<evidence type="ECO:0000256" key="11">
    <source>
        <dbReference type="ARBA" id="ARBA00069173"/>
    </source>
</evidence>
<evidence type="ECO:0000256" key="4">
    <source>
        <dbReference type="ARBA" id="ARBA00011218"/>
    </source>
</evidence>
<keyword evidence="17" id="KW-1185">Reference proteome</keyword>
<dbReference type="FunFam" id="3.20.20.70:FF:000030">
    <property type="entry name" value="Nicotinate-nucleotide pyrophosphorylase, carboxylating"/>
    <property type="match status" value="1"/>
</dbReference>
<dbReference type="STRING" id="553385.GCA_000591415_00452"/>
<dbReference type="GO" id="GO:0004514">
    <property type="term" value="F:nicotinate-nucleotide diphosphorylase (carboxylating) activity"/>
    <property type="evidence" value="ECO:0007669"/>
    <property type="project" value="UniProtKB-EC"/>
</dbReference>
<feature type="binding site" evidence="13">
    <location>
        <begin position="134"/>
        <end position="136"/>
    </location>
    <ligand>
        <name>substrate</name>
    </ligand>
</feature>
<sequence>MHFHDALAEDIRTSAARLLAEDVGGGDITAELIPERQWAKARVISREPAILCGVPWVDELFRRLDSRVSLKWLASDGDRIDADQPFLELEGPARSLLTGERAALNLLQTLSGTATRANHYATLVKGSDVRLLDTRKTLPGMRVSQKYAVSCGGGHNHRIGLYDAFLIKENHIAACGSIAAAVREARDIASDLTCEVEVENFEELAQALDAGADVIMLDNFDNAQLIEAVARNKAHATPAVLEASGNVNETTLPGIAATGVDCISIGALTKDVTAIDLSMRVYTVETR</sequence>
<dbReference type="EMBL" id="VNFH01000011">
    <property type="protein sequence ID" value="TVU68153.1"/>
    <property type="molecule type" value="Genomic_DNA"/>
</dbReference>
<comment type="similarity">
    <text evidence="3 12">Belongs to the NadC/ModD family.</text>
</comment>
<dbReference type="OrthoDB" id="9782546at2"/>
<feature type="binding site" evidence="13">
    <location>
        <begin position="265"/>
        <end position="267"/>
    </location>
    <ligand>
        <name>substrate</name>
    </ligand>
</feature>
<dbReference type="Pfam" id="PF02749">
    <property type="entry name" value="QRPTase_N"/>
    <property type="match status" value="1"/>
</dbReference>
<comment type="catalytic activity">
    <reaction evidence="10">
        <text>nicotinate beta-D-ribonucleotide + CO2 + diphosphate = quinolinate + 5-phospho-alpha-D-ribose 1-diphosphate + 2 H(+)</text>
        <dbReference type="Rhea" id="RHEA:12733"/>
        <dbReference type="ChEBI" id="CHEBI:15378"/>
        <dbReference type="ChEBI" id="CHEBI:16526"/>
        <dbReference type="ChEBI" id="CHEBI:29959"/>
        <dbReference type="ChEBI" id="CHEBI:33019"/>
        <dbReference type="ChEBI" id="CHEBI:57502"/>
        <dbReference type="ChEBI" id="CHEBI:58017"/>
        <dbReference type="EC" id="2.4.2.19"/>
    </reaction>
</comment>
<feature type="domain" description="Quinolinate phosphoribosyl transferase N-terminal" evidence="15">
    <location>
        <begin position="27"/>
        <end position="111"/>
    </location>
</feature>
<feature type="binding site" evidence="13">
    <location>
        <position position="218"/>
    </location>
    <ligand>
        <name>substrate</name>
    </ligand>
</feature>
<dbReference type="PIRSF" id="PIRSF006250">
    <property type="entry name" value="NadC_ModD"/>
    <property type="match status" value="1"/>
</dbReference>
<evidence type="ECO:0000256" key="9">
    <source>
        <dbReference type="ARBA" id="ARBA00033102"/>
    </source>
</evidence>
<dbReference type="NCBIfam" id="TIGR00078">
    <property type="entry name" value="nadC"/>
    <property type="match status" value="1"/>
</dbReference>
<dbReference type="GO" id="GO:0005737">
    <property type="term" value="C:cytoplasm"/>
    <property type="evidence" value="ECO:0007669"/>
    <property type="project" value="TreeGrafter"/>
</dbReference>
<dbReference type="EC" id="2.4.2.19" evidence="5"/>
<comment type="function">
    <text evidence="1">Involved in the catabolism of quinolinic acid (QA).</text>
</comment>
<evidence type="ECO:0000313" key="17">
    <source>
        <dbReference type="Proteomes" id="UP000319941"/>
    </source>
</evidence>
<name>A0A558HG92_9GAMM</name>
<proteinExistence type="inferred from homology"/>
<comment type="caution">
    <text evidence="16">The sequence shown here is derived from an EMBL/GenBank/DDBJ whole genome shotgun (WGS) entry which is preliminary data.</text>
</comment>
<dbReference type="Gene3D" id="3.20.20.70">
    <property type="entry name" value="Aldolase class I"/>
    <property type="match status" value="1"/>
</dbReference>
<feature type="binding site" evidence="13">
    <location>
        <begin position="244"/>
        <end position="246"/>
    </location>
    <ligand>
        <name>substrate</name>
    </ligand>
</feature>
<evidence type="ECO:0000256" key="6">
    <source>
        <dbReference type="ARBA" id="ARBA00022642"/>
    </source>
</evidence>
<dbReference type="GO" id="GO:0034213">
    <property type="term" value="P:quinolinate catabolic process"/>
    <property type="evidence" value="ECO:0007669"/>
    <property type="project" value="TreeGrafter"/>
</dbReference>
<dbReference type="SUPFAM" id="SSF54675">
    <property type="entry name" value="Nicotinate/Quinolinate PRTase N-terminal domain-like"/>
    <property type="match status" value="1"/>
</dbReference>
<keyword evidence="8 12" id="KW-0808">Transferase</keyword>
<dbReference type="Gene3D" id="3.90.1170.20">
    <property type="entry name" value="Quinolinate phosphoribosyl transferase, N-terminal domain"/>
    <property type="match status" value="1"/>
</dbReference>
<keyword evidence="6" id="KW-0662">Pyridine nucleotide biosynthesis</keyword>
<dbReference type="SUPFAM" id="SSF51690">
    <property type="entry name" value="Nicotinate/Quinolinate PRTase C-terminal domain-like"/>
    <property type="match status" value="1"/>
</dbReference>
<protein>
    <recommendedName>
        <fullName evidence="11">Probable nicotinate-nucleotide pyrophosphorylase [carboxylating]</fullName>
        <ecNumber evidence="5">2.4.2.19</ecNumber>
    </recommendedName>
    <alternativeName>
        <fullName evidence="9">Quinolinate phosphoribosyltransferase [decarboxylating]</fullName>
    </alternativeName>
</protein>
<dbReference type="Proteomes" id="UP000319941">
    <property type="component" value="Unassembled WGS sequence"/>
</dbReference>
<gene>
    <name evidence="16" type="ORF">FQP86_15310</name>
</gene>
<dbReference type="InterPro" id="IPR013785">
    <property type="entry name" value="Aldolase_TIM"/>
</dbReference>
<evidence type="ECO:0000256" key="1">
    <source>
        <dbReference type="ARBA" id="ARBA00003237"/>
    </source>
</evidence>